<name>A0AAD4ZAX3_PRUDU</name>
<evidence type="ECO:0000313" key="4">
    <source>
        <dbReference type="EMBL" id="KAI5338378.1"/>
    </source>
</evidence>
<protein>
    <recommendedName>
        <fullName evidence="6">Transposable element protein</fullName>
    </recommendedName>
</protein>
<sequence>MTEPGQQLHKQFEDSLKLNSHAESVNHTLPTQNADTHGPLPFPQRSKQVQNDKYKGDIMEQFKKVQINIPLLEAIKQIPSYAKFLKDICTHKRRFEAHEKVMLSDNMSAVLQRKLPPKLQDHGSFTIPYIIGERKFDKALINLGANVNLMPYSVYEHLGLGELKHISISLLFADCSVKYPRGIVEDVLFHVDQFILPADFIILDMEETEISGRELLLILGRPFMATAGTKIDVKSGLLTMTVQDITANFQATILAAEEDLNAVTSYLPWSQPKFEILPSSHAKLIPSIVQPPKLELKPFPTTLKYVYLGDSETLLIIIAADLSQIEEEKLIRVLREYKQALGWSIANIKGISPLLCMHRIHLEDNSKPSREAQRRLNPNMKEVVCAEVLKLLDVGIIYPISNSKWVSTVQVVPEKFRITVVKNEHNELIPQRTVTGYNQIPIAPEDQDKTTFTCPFGNFAYRRMPFGLCNSPTTFQRCIIFSDIVERFIEVFMDDVSVFSSSFDQCLHHLSLVLQWCQETNLILNWEKCHFMVKRGIVLGHIISSQGIEVDRAKVELISKLPLLTSVKEVRSFLGHVAVETLKKELTQAPIVRASNWTLPFEIMCDASDYAIGAVLGQRVDKLPHVIYYATLRHLLTKKDAKPRLLRWILLLQEFDLDIKDKKGTENVVANHLSRLVQEGGDLPINESFLDEQIFSVEQLPWYADIGNYLAQKYIPKNWDKQQRKHFLSQMRHYYWDDPYLFKHCPDQIIRRCFAIQMLAVGILVPRRQL</sequence>
<dbReference type="InterPro" id="IPR000477">
    <property type="entry name" value="RT_dom"/>
</dbReference>
<dbReference type="Gene3D" id="3.30.70.270">
    <property type="match status" value="1"/>
</dbReference>
<feature type="domain" description="Reverse transcriptase" evidence="2">
    <location>
        <begin position="436"/>
        <end position="543"/>
    </location>
</feature>
<dbReference type="Pfam" id="PF00078">
    <property type="entry name" value="RVT_1"/>
    <property type="match status" value="1"/>
</dbReference>
<evidence type="ECO:0000313" key="5">
    <source>
        <dbReference type="Proteomes" id="UP001054821"/>
    </source>
</evidence>
<dbReference type="PANTHER" id="PTHR33067">
    <property type="entry name" value="RNA-DIRECTED DNA POLYMERASE-RELATED"/>
    <property type="match status" value="1"/>
</dbReference>
<evidence type="ECO:0000259" key="3">
    <source>
        <dbReference type="Pfam" id="PF17919"/>
    </source>
</evidence>
<evidence type="ECO:0000256" key="1">
    <source>
        <dbReference type="SAM" id="MobiDB-lite"/>
    </source>
</evidence>
<proteinExistence type="predicted"/>
<evidence type="ECO:0008006" key="6">
    <source>
        <dbReference type="Google" id="ProtNLM"/>
    </source>
</evidence>
<dbReference type="InterPro" id="IPR041577">
    <property type="entry name" value="RT_RNaseH_2"/>
</dbReference>
<dbReference type="AlphaFoldDB" id="A0AAD4ZAX3"/>
<accession>A0AAD4ZAX3</accession>
<dbReference type="Proteomes" id="UP001054821">
    <property type="component" value="Chromosome 3"/>
</dbReference>
<evidence type="ECO:0000259" key="2">
    <source>
        <dbReference type="Pfam" id="PF00078"/>
    </source>
</evidence>
<feature type="domain" description="Reverse transcriptase/retrotransposon-derived protein RNase H-like" evidence="3">
    <location>
        <begin position="578"/>
        <end position="630"/>
    </location>
</feature>
<feature type="region of interest" description="Disordered" evidence="1">
    <location>
        <begin position="28"/>
        <end position="47"/>
    </location>
</feature>
<dbReference type="PANTHER" id="PTHR33067:SF9">
    <property type="entry name" value="RNA-DIRECTED DNA POLYMERASE"/>
    <property type="match status" value="1"/>
</dbReference>
<dbReference type="CDD" id="cd00303">
    <property type="entry name" value="retropepsin_like"/>
    <property type="match status" value="1"/>
</dbReference>
<organism evidence="4 5">
    <name type="scientific">Prunus dulcis</name>
    <name type="common">Almond</name>
    <name type="synonym">Amygdalus dulcis</name>
    <dbReference type="NCBI Taxonomy" id="3755"/>
    <lineage>
        <taxon>Eukaryota</taxon>
        <taxon>Viridiplantae</taxon>
        <taxon>Streptophyta</taxon>
        <taxon>Embryophyta</taxon>
        <taxon>Tracheophyta</taxon>
        <taxon>Spermatophyta</taxon>
        <taxon>Magnoliopsida</taxon>
        <taxon>eudicotyledons</taxon>
        <taxon>Gunneridae</taxon>
        <taxon>Pentapetalae</taxon>
        <taxon>rosids</taxon>
        <taxon>fabids</taxon>
        <taxon>Rosales</taxon>
        <taxon>Rosaceae</taxon>
        <taxon>Amygdaloideae</taxon>
        <taxon>Amygdaleae</taxon>
        <taxon>Prunus</taxon>
    </lineage>
</organism>
<dbReference type="Pfam" id="PF17919">
    <property type="entry name" value="RT_RNaseH_2"/>
    <property type="match status" value="1"/>
</dbReference>
<dbReference type="CDD" id="cd01647">
    <property type="entry name" value="RT_LTR"/>
    <property type="match status" value="1"/>
</dbReference>
<comment type="caution">
    <text evidence="4">The sequence shown here is derived from an EMBL/GenBank/DDBJ whole genome shotgun (WGS) entry which is preliminary data.</text>
</comment>
<dbReference type="Gene3D" id="2.40.70.10">
    <property type="entry name" value="Acid Proteases"/>
    <property type="match status" value="1"/>
</dbReference>
<dbReference type="EMBL" id="JAJFAZ020000003">
    <property type="protein sequence ID" value="KAI5338378.1"/>
    <property type="molecule type" value="Genomic_DNA"/>
</dbReference>
<reference evidence="4 5" key="1">
    <citation type="journal article" date="2022" name="G3 (Bethesda)">
        <title>Whole-genome sequence and methylome profiling of the almond [Prunus dulcis (Mill.) D.A. Webb] cultivar 'Nonpareil'.</title>
        <authorList>
            <person name="D'Amico-Willman K.M."/>
            <person name="Ouma W.Z."/>
            <person name="Meulia T."/>
            <person name="Sideli G.M."/>
            <person name="Gradziel T.M."/>
            <person name="Fresnedo-Ramirez J."/>
        </authorList>
    </citation>
    <scope>NUCLEOTIDE SEQUENCE [LARGE SCALE GENOMIC DNA]</scope>
    <source>
        <strain evidence="4">Clone GOH B32 T37-40</strain>
    </source>
</reference>
<dbReference type="SUPFAM" id="SSF56672">
    <property type="entry name" value="DNA/RNA polymerases"/>
    <property type="match status" value="1"/>
</dbReference>
<keyword evidence="5" id="KW-1185">Reference proteome</keyword>
<dbReference type="InterPro" id="IPR043128">
    <property type="entry name" value="Rev_trsase/Diguanyl_cyclase"/>
</dbReference>
<gene>
    <name evidence="4" type="ORF">L3X38_017649</name>
</gene>
<dbReference type="InterPro" id="IPR043502">
    <property type="entry name" value="DNA/RNA_pol_sf"/>
</dbReference>
<dbReference type="Gene3D" id="3.10.10.10">
    <property type="entry name" value="HIV Type 1 Reverse Transcriptase, subunit A, domain 1"/>
    <property type="match status" value="1"/>
</dbReference>
<dbReference type="InterPro" id="IPR021109">
    <property type="entry name" value="Peptidase_aspartic_dom_sf"/>
</dbReference>